<evidence type="ECO:0000256" key="1">
    <source>
        <dbReference type="ARBA" id="ARBA00008172"/>
    </source>
</evidence>
<keyword evidence="3" id="KW-0540">Nuclease</keyword>
<keyword evidence="2" id="KW-1277">Toxin-antitoxin system</keyword>
<name>A0ABU3CHZ2_9FLAO</name>
<gene>
    <name evidence="7" type="ORF">RM545_04065</name>
</gene>
<reference evidence="7 8" key="1">
    <citation type="submission" date="2023-09" db="EMBL/GenBank/DDBJ databases">
        <authorList>
            <person name="Rey-Velasco X."/>
        </authorList>
    </citation>
    <scope>NUCLEOTIDE SEQUENCE [LARGE SCALE GENOMIC DNA]</scope>
    <source>
        <strain evidence="7 8">F260</strain>
    </source>
</reference>
<evidence type="ECO:0000313" key="7">
    <source>
        <dbReference type="EMBL" id="MDT0645853.1"/>
    </source>
</evidence>
<evidence type="ECO:0000256" key="6">
    <source>
        <dbReference type="ARBA" id="ARBA00030388"/>
    </source>
</evidence>
<dbReference type="InterPro" id="IPR035093">
    <property type="entry name" value="RelE/ParE_toxin_dom_sf"/>
</dbReference>
<dbReference type="PANTHER" id="PTHR38039">
    <property type="entry name" value="TOXIN YOEB"/>
    <property type="match status" value="1"/>
</dbReference>
<dbReference type="Pfam" id="PF06769">
    <property type="entry name" value="YoeB_toxin"/>
    <property type="match status" value="1"/>
</dbReference>
<organism evidence="7 8">
    <name type="scientific">Autumnicola lenta</name>
    <dbReference type="NCBI Taxonomy" id="3075593"/>
    <lineage>
        <taxon>Bacteria</taxon>
        <taxon>Pseudomonadati</taxon>
        <taxon>Bacteroidota</taxon>
        <taxon>Flavobacteriia</taxon>
        <taxon>Flavobacteriales</taxon>
        <taxon>Flavobacteriaceae</taxon>
        <taxon>Autumnicola</taxon>
    </lineage>
</organism>
<keyword evidence="8" id="KW-1185">Reference proteome</keyword>
<dbReference type="InterPro" id="IPR009614">
    <property type="entry name" value="YoeB_toxin"/>
</dbReference>
<keyword evidence="4" id="KW-0255">Endonuclease</keyword>
<dbReference type="Proteomes" id="UP001245285">
    <property type="component" value="Unassembled WGS sequence"/>
</dbReference>
<evidence type="ECO:0000256" key="2">
    <source>
        <dbReference type="ARBA" id="ARBA00022649"/>
    </source>
</evidence>
<dbReference type="SUPFAM" id="SSF143011">
    <property type="entry name" value="RelE-like"/>
    <property type="match status" value="1"/>
</dbReference>
<dbReference type="EMBL" id="JAVRHO010000004">
    <property type="protein sequence ID" value="MDT0645853.1"/>
    <property type="molecule type" value="Genomic_DNA"/>
</dbReference>
<evidence type="ECO:0000256" key="3">
    <source>
        <dbReference type="ARBA" id="ARBA00022722"/>
    </source>
</evidence>
<comment type="similarity">
    <text evidence="1">Belongs to the YoeB family.</text>
</comment>
<dbReference type="PANTHER" id="PTHR38039:SF1">
    <property type="entry name" value="TOXIN YOEB"/>
    <property type="match status" value="1"/>
</dbReference>
<proteinExistence type="inferred from homology"/>
<keyword evidence="5" id="KW-0378">Hydrolase</keyword>
<comment type="caution">
    <text evidence="7">The sequence shown here is derived from an EMBL/GenBank/DDBJ whole genome shotgun (WGS) entry which is preliminary data.</text>
</comment>
<evidence type="ECO:0000313" key="8">
    <source>
        <dbReference type="Proteomes" id="UP001245285"/>
    </source>
</evidence>
<evidence type="ECO:0000256" key="4">
    <source>
        <dbReference type="ARBA" id="ARBA00022759"/>
    </source>
</evidence>
<sequence length="91" mass="10754">MNIDFTAHGWEDFCYWIETDKDAIIKIKELLKSIKLNPFKGLGKPEPLKHGLKGFWSRRITSEHRLVYKVSGKKGVDQRCTIIQCRFHYDE</sequence>
<dbReference type="NCBIfam" id="TIGR02116">
    <property type="entry name" value="toxin_Txe_YoeB"/>
    <property type="match status" value="1"/>
</dbReference>
<protein>
    <recommendedName>
        <fullName evidence="6">Putative mRNA interferase YoeB</fullName>
    </recommendedName>
</protein>
<accession>A0ABU3CHZ2</accession>
<dbReference type="RefSeq" id="WP_311494034.1">
    <property type="nucleotide sequence ID" value="NZ_JAVRHO010000004.1"/>
</dbReference>
<evidence type="ECO:0000256" key="5">
    <source>
        <dbReference type="ARBA" id="ARBA00022801"/>
    </source>
</evidence>
<dbReference type="Gene3D" id="3.30.2310.20">
    <property type="entry name" value="RelE-like"/>
    <property type="match status" value="1"/>
</dbReference>